<dbReference type="Pfam" id="PF00440">
    <property type="entry name" value="TetR_N"/>
    <property type="match status" value="1"/>
</dbReference>
<dbReference type="GO" id="GO:0000976">
    <property type="term" value="F:transcription cis-regulatory region binding"/>
    <property type="evidence" value="ECO:0007669"/>
    <property type="project" value="TreeGrafter"/>
</dbReference>
<reference evidence="4" key="1">
    <citation type="submission" date="2015-10" db="EMBL/GenBank/DDBJ databases">
        <authorList>
            <person name="Gilbert D.G."/>
        </authorList>
    </citation>
    <scope>NUCLEOTIDE SEQUENCE</scope>
</reference>
<sequence length="215" mass="24217">MTASSSTRAPDPPSTRQQRLQNTGKAILASALDHFSRRGFEGASLRDIAQDAGVRHGMIRHIYQTKEELWRQAIAFLFDRMEREMPASLSVSEPKGGVAGFKAFIRWYVGYCARHPEHARLMVQLSILEGPELEWTAERYIGEGYRWYEPVVERLRESGNLPAVDPLSISLMLTAACQMPYLLAPEIKAVAGRDVHAPTEIEAHAEAVIRVFLRE</sequence>
<dbReference type="SUPFAM" id="SSF48498">
    <property type="entry name" value="Tetracyclin repressor-like, C-terminal domain"/>
    <property type="match status" value="1"/>
</dbReference>
<name>A0A161KFZ8_9ZZZZ</name>
<dbReference type="InterPro" id="IPR001647">
    <property type="entry name" value="HTH_TetR"/>
</dbReference>
<dbReference type="SUPFAM" id="SSF46689">
    <property type="entry name" value="Homeodomain-like"/>
    <property type="match status" value="1"/>
</dbReference>
<protein>
    <submittedName>
        <fullName evidence="4">Transcriptional regulator, TetR family</fullName>
    </submittedName>
</protein>
<dbReference type="InterPro" id="IPR036271">
    <property type="entry name" value="Tet_transcr_reg_TetR-rel_C_sf"/>
</dbReference>
<dbReference type="PANTHER" id="PTHR30055:SF196">
    <property type="entry name" value="HTH-TYPE TRANSCRIPTIONAL REGULATOR RUTR"/>
    <property type="match status" value="1"/>
</dbReference>
<proteinExistence type="predicted"/>
<evidence type="ECO:0000256" key="1">
    <source>
        <dbReference type="ARBA" id="ARBA00023125"/>
    </source>
</evidence>
<dbReference type="AlphaFoldDB" id="A0A161KFZ8"/>
<evidence type="ECO:0000256" key="2">
    <source>
        <dbReference type="SAM" id="MobiDB-lite"/>
    </source>
</evidence>
<dbReference type="InterPro" id="IPR050109">
    <property type="entry name" value="HTH-type_TetR-like_transc_reg"/>
</dbReference>
<dbReference type="EMBL" id="CZQE01000393">
    <property type="protein sequence ID" value="CUS46772.1"/>
    <property type="molecule type" value="Genomic_DNA"/>
</dbReference>
<accession>A0A161KFZ8</accession>
<organism evidence="4">
    <name type="scientific">hydrothermal vent metagenome</name>
    <dbReference type="NCBI Taxonomy" id="652676"/>
    <lineage>
        <taxon>unclassified sequences</taxon>
        <taxon>metagenomes</taxon>
        <taxon>ecological metagenomes</taxon>
    </lineage>
</organism>
<dbReference type="GO" id="GO:0003700">
    <property type="term" value="F:DNA-binding transcription factor activity"/>
    <property type="evidence" value="ECO:0007669"/>
    <property type="project" value="TreeGrafter"/>
</dbReference>
<dbReference type="Gene3D" id="1.10.357.10">
    <property type="entry name" value="Tetracycline Repressor, domain 2"/>
    <property type="match status" value="1"/>
</dbReference>
<dbReference type="Gene3D" id="1.10.10.60">
    <property type="entry name" value="Homeodomain-like"/>
    <property type="match status" value="1"/>
</dbReference>
<dbReference type="PROSITE" id="PS50977">
    <property type="entry name" value="HTH_TETR_2"/>
    <property type="match status" value="1"/>
</dbReference>
<dbReference type="InterPro" id="IPR009057">
    <property type="entry name" value="Homeodomain-like_sf"/>
</dbReference>
<dbReference type="PANTHER" id="PTHR30055">
    <property type="entry name" value="HTH-TYPE TRANSCRIPTIONAL REGULATOR RUTR"/>
    <property type="match status" value="1"/>
</dbReference>
<evidence type="ECO:0000313" key="4">
    <source>
        <dbReference type="EMBL" id="CUS46772.1"/>
    </source>
</evidence>
<keyword evidence="1" id="KW-0238">DNA-binding</keyword>
<feature type="region of interest" description="Disordered" evidence="2">
    <location>
        <begin position="1"/>
        <end position="21"/>
    </location>
</feature>
<gene>
    <name evidence="4" type="ORF">MGWOODY_Smn2265</name>
</gene>
<feature type="domain" description="HTH tetR-type" evidence="3">
    <location>
        <begin position="21"/>
        <end position="81"/>
    </location>
</feature>
<evidence type="ECO:0000259" key="3">
    <source>
        <dbReference type="PROSITE" id="PS50977"/>
    </source>
</evidence>